<evidence type="ECO:0000259" key="8">
    <source>
        <dbReference type="Pfam" id="PF18158"/>
    </source>
</evidence>
<dbReference type="InterPro" id="IPR052904">
    <property type="entry name" value="Acyl-CoA_dehydrogenase-like"/>
</dbReference>
<evidence type="ECO:0000313" key="9">
    <source>
        <dbReference type="EMBL" id="AOE50036.1"/>
    </source>
</evidence>
<gene>
    <name evidence="9" type="ORF">KS2013_1322</name>
</gene>
<evidence type="ECO:0000256" key="3">
    <source>
        <dbReference type="ARBA" id="ARBA00022630"/>
    </source>
</evidence>
<dbReference type="OrthoDB" id="9771038at2"/>
<organism evidence="9 10">
    <name type="scientific">Kangiella sediminilitoris</name>
    <dbReference type="NCBI Taxonomy" id="1144748"/>
    <lineage>
        <taxon>Bacteria</taxon>
        <taxon>Pseudomonadati</taxon>
        <taxon>Pseudomonadota</taxon>
        <taxon>Gammaproteobacteria</taxon>
        <taxon>Kangiellales</taxon>
        <taxon>Kangiellaceae</taxon>
        <taxon>Kangiella</taxon>
    </lineage>
</organism>
<evidence type="ECO:0000256" key="2">
    <source>
        <dbReference type="ARBA" id="ARBA00009347"/>
    </source>
</evidence>
<dbReference type="Gene3D" id="1.20.140.10">
    <property type="entry name" value="Butyryl-CoA Dehydrogenase, subunit A, domain 3"/>
    <property type="match status" value="1"/>
</dbReference>
<keyword evidence="4 5" id="KW-0274">FAD</keyword>
<evidence type="ECO:0000313" key="10">
    <source>
        <dbReference type="Proteomes" id="UP000094147"/>
    </source>
</evidence>
<sequence>MSEFNSLDDIVKKAKDVAETHQVTNQPPMLENYNIFESDMALLELLNNLRADWGHKEVSKLGEVLGQSQWINKGFQANQNPPKLHTHDRFGNRLDLIEYHPAYHELMDLAIEHKIPVLPWVNQREGSHLVRMAKNYLYNQIEAGSACPLTMTFSAVPPLRKSPHIGSQWLDKLLNGRYDPANKPIEQKTGVTIGMAMTEKQGGTDVRANKSYAALLSKKDKTYELIGHKWFCSAPMCDGFLTLAQTVQGLSCFLVPRWRPDGNKNQIYIQRLKDKMGNRSNASSEIEFRGAFGWLLGSEGKGVKTIIEMVALTRYDCMIGSSALMRQAVAQITHHCHYREVFNKPLDQHPLMQNVLADLCLESEAALAMTARMAKALDNPDDKFEQNLLRLTTAIGKYWICKRASSHIGEAQECLGGIGYVEESILPRLYREAPVNSIWEGSGNVQCLDVIRAINKSPETLDSYLQELSKAKGKNNDYDHLFKRTVKQLEDTPSDAFEFQSRYFVERLAKLMQACQLLLNGNPKIADSFCLSRLSEIRGLNYGNLPPSVDCKFIIDRARPKLN</sequence>
<dbReference type="InterPro" id="IPR036250">
    <property type="entry name" value="AcylCo_DH-like_C"/>
</dbReference>
<keyword evidence="10" id="KW-1185">Reference proteome</keyword>
<dbReference type="RefSeq" id="WP_068991493.1">
    <property type="nucleotide sequence ID" value="NZ_CP012418.1"/>
</dbReference>
<dbReference type="AlphaFoldDB" id="A0A1B3BBA1"/>
<name>A0A1B3BBA1_9GAMM</name>
<dbReference type="KEGG" id="ksd:KS2013_1322"/>
<dbReference type="EMBL" id="CP012418">
    <property type="protein sequence ID" value="AOE50036.1"/>
    <property type="molecule type" value="Genomic_DNA"/>
</dbReference>
<dbReference type="GO" id="GO:0003995">
    <property type="term" value="F:acyl-CoA dehydrogenase activity"/>
    <property type="evidence" value="ECO:0007669"/>
    <property type="project" value="InterPro"/>
</dbReference>
<reference evidence="10" key="1">
    <citation type="submission" date="2015-08" db="EMBL/GenBank/DDBJ databases">
        <authorList>
            <person name="Kim K.M."/>
        </authorList>
    </citation>
    <scope>NUCLEOTIDE SEQUENCE [LARGE SCALE GENOMIC DNA]</scope>
    <source>
        <strain evidence="10">KCTC 23892</strain>
    </source>
</reference>
<dbReference type="Pfam" id="PF02770">
    <property type="entry name" value="Acyl-CoA_dh_M"/>
    <property type="match status" value="1"/>
</dbReference>
<evidence type="ECO:0000256" key="5">
    <source>
        <dbReference type="RuleBase" id="RU362125"/>
    </source>
</evidence>
<evidence type="ECO:0000256" key="1">
    <source>
        <dbReference type="ARBA" id="ARBA00001974"/>
    </source>
</evidence>
<dbReference type="Gene3D" id="6.10.250.600">
    <property type="match status" value="1"/>
</dbReference>
<protein>
    <submittedName>
        <fullName evidence="9">FadE8</fullName>
    </submittedName>
</protein>
<dbReference type="InterPro" id="IPR006089">
    <property type="entry name" value="Acyl-CoA_DH_CS"/>
</dbReference>
<dbReference type="Proteomes" id="UP000094147">
    <property type="component" value="Chromosome"/>
</dbReference>
<accession>A0A1B3BBA1</accession>
<feature type="domain" description="Acyl-CoA oxidase/dehydrogenase middle" evidence="7">
    <location>
        <begin position="194"/>
        <end position="289"/>
    </location>
</feature>
<dbReference type="PANTHER" id="PTHR42707:SF3">
    <property type="entry name" value="ACYL-COA DEHYDROGENASE AIDB-RELATED"/>
    <property type="match status" value="1"/>
</dbReference>
<dbReference type="InterPro" id="IPR006091">
    <property type="entry name" value="Acyl-CoA_Oxase/DH_mid-dom"/>
</dbReference>
<evidence type="ECO:0000259" key="7">
    <source>
        <dbReference type="Pfam" id="PF02770"/>
    </source>
</evidence>
<dbReference type="Pfam" id="PF00441">
    <property type="entry name" value="Acyl-CoA_dh_1"/>
    <property type="match status" value="1"/>
</dbReference>
<feature type="domain" description="Acyl-CoA dehydrogenase/oxidase C-terminal" evidence="6">
    <location>
        <begin position="300"/>
        <end position="454"/>
    </location>
</feature>
<proteinExistence type="inferred from homology"/>
<dbReference type="PATRIC" id="fig|1144748.3.peg.1331"/>
<dbReference type="InterPro" id="IPR041504">
    <property type="entry name" value="AidB_N"/>
</dbReference>
<dbReference type="PANTHER" id="PTHR42707">
    <property type="entry name" value="ACYL-COA DEHYDROGENASE"/>
    <property type="match status" value="1"/>
</dbReference>
<comment type="cofactor">
    <cofactor evidence="1 5">
        <name>FAD</name>
        <dbReference type="ChEBI" id="CHEBI:57692"/>
    </cofactor>
</comment>
<dbReference type="STRING" id="1144748.KS2013_1322"/>
<evidence type="ECO:0000259" key="6">
    <source>
        <dbReference type="Pfam" id="PF00441"/>
    </source>
</evidence>
<feature type="domain" description="Adaptive response protein AidB N-terminal" evidence="8">
    <location>
        <begin position="25"/>
        <end position="180"/>
    </location>
</feature>
<dbReference type="PROSITE" id="PS00073">
    <property type="entry name" value="ACYL_COA_DH_2"/>
    <property type="match status" value="1"/>
</dbReference>
<dbReference type="Pfam" id="PF18158">
    <property type="entry name" value="AidB_N"/>
    <property type="match status" value="1"/>
</dbReference>
<dbReference type="InterPro" id="IPR009075">
    <property type="entry name" value="AcylCo_DH/oxidase_C"/>
</dbReference>
<evidence type="ECO:0000256" key="4">
    <source>
        <dbReference type="ARBA" id="ARBA00022827"/>
    </source>
</evidence>
<keyword evidence="5" id="KW-0560">Oxidoreductase</keyword>
<comment type="similarity">
    <text evidence="2 5">Belongs to the acyl-CoA dehydrogenase family.</text>
</comment>
<dbReference type="SUPFAM" id="SSF47203">
    <property type="entry name" value="Acyl-CoA dehydrogenase C-terminal domain-like"/>
    <property type="match status" value="1"/>
</dbReference>
<keyword evidence="3 5" id="KW-0285">Flavoprotein</keyword>
<dbReference type="SUPFAM" id="SSF56645">
    <property type="entry name" value="Acyl-CoA dehydrogenase NM domain-like"/>
    <property type="match status" value="1"/>
</dbReference>
<dbReference type="Gene3D" id="2.40.110.20">
    <property type="match status" value="1"/>
</dbReference>
<dbReference type="InterPro" id="IPR009100">
    <property type="entry name" value="AcylCoA_DH/oxidase_NM_dom_sf"/>
</dbReference>